<dbReference type="AlphaFoldDB" id="A0A369K5Q7"/>
<dbReference type="PROSITE" id="PS50181">
    <property type="entry name" value="FBOX"/>
    <property type="match status" value="1"/>
</dbReference>
<dbReference type="OrthoDB" id="3070325at2759"/>
<evidence type="ECO:0000313" key="2">
    <source>
        <dbReference type="EMBL" id="RDB27995.1"/>
    </source>
</evidence>
<reference evidence="2" key="1">
    <citation type="submission" date="2018-04" db="EMBL/GenBank/DDBJ databases">
        <title>Whole genome sequencing of Hypsizygus marmoreus.</title>
        <authorList>
            <person name="Choi I.-G."/>
            <person name="Min B."/>
            <person name="Kim J.-G."/>
            <person name="Kim S."/>
            <person name="Oh Y.-L."/>
            <person name="Kong W.-S."/>
            <person name="Park H."/>
            <person name="Jeong J."/>
            <person name="Song E.-S."/>
        </authorList>
    </citation>
    <scope>NUCLEOTIDE SEQUENCE [LARGE SCALE GENOMIC DNA]</scope>
    <source>
        <strain evidence="2">51987-8</strain>
    </source>
</reference>
<gene>
    <name evidence="2" type="ORF">Hypma_002097</name>
</gene>
<proteinExistence type="predicted"/>
<feature type="domain" description="F-box" evidence="1">
    <location>
        <begin position="1"/>
        <end position="46"/>
    </location>
</feature>
<accession>A0A369K5Q7</accession>
<sequence>MKLVDLPVELLRNTQLFLDPRDIICLRKTCKDLASATYERVVWLSALIQACAKHGIYKPTFPLEDMSQQDLEEATLAPFRFLSLFGSAGRVGPKRTQILPVSRHPGNAREDMLARLWLVPGGRFLFTEDFHHTIHLWDLGLSSHTDIKMSPLASLHGKRAQIKQIRPTDDGLGVLFIAHTGLEQGPRQMQVYEIYPLSATPQFRLLGKLDTTNTDVPGSLLAFTDSLVIFVVHWTITFWNFKDNSSQTWSLNALFVKELVVIDEKLVLSDGRSLTVRKLPSLDLAHRHSLNFKEAVPILYTTNTNDYFTIIPPCSWPPNDSIPPYITFTDLTLDPRRRTLGLYTSVTSGDAKDGVLSPPMTLHREISLLPGGDNYYRPFYGPSRVCCDSVIQICAGVGDIVEGFVIGFAPPMPTTVHSMTTLVSTELFDCARYEARRGSIAFCPFSGRLCAVLKHAGSTQILIADYLT</sequence>
<dbReference type="InterPro" id="IPR036047">
    <property type="entry name" value="F-box-like_dom_sf"/>
</dbReference>
<name>A0A369K5Q7_HYPMA</name>
<protein>
    <recommendedName>
        <fullName evidence="1">F-box domain-containing protein</fullName>
    </recommendedName>
</protein>
<organism evidence="2 3">
    <name type="scientific">Hypsizygus marmoreus</name>
    <name type="common">White beech mushroom</name>
    <name type="synonym">Agaricus marmoreus</name>
    <dbReference type="NCBI Taxonomy" id="39966"/>
    <lineage>
        <taxon>Eukaryota</taxon>
        <taxon>Fungi</taxon>
        <taxon>Dikarya</taxon>
        <taxon>Basidiomycota</taxon>
        <taxon>Agaricomycotina</taxon>
        <taxon>Agaricomycetes</taxon>
        <taxon>Agaricomycetidae</taxon>
        <taxon>Agaricales</taxon>
        <taxon>Tricholomatineae</taxon>
        <taxon>Lyophyllaceae</taxon>
        <taxon>Hypsizygus</taxon>
    </lineage>
</organism>
<evidence type="ECO:0000259" key="1">
    <source>
        <dbReference type="PROSITE" id="PS50181"/>
    </source>
</evidence>
<dbReference type="Proteomes" id="UP000076154">
    <property type="component" value="Unassembled WGS sequence"/>
</dbReference>
<dbReference type="SUPFAM" id="SSF81383">
    <property type="entry name" value="F-box domain"/>
    <property type="match status" value="1"/>
</dbReference>
<evidence type="ECO:0000313" key="3">
    <source>
        <dbReference type="Proteomes" id="UP000076154"/>
    </source>
</evidence>
<dbReference type="InParanoid" id="A0A369K5Q7"/>
<keyword evidence="3" id="KW-1185">Reference proteome</keyword>
<comment type="caution">
    <text evidence="2">The sequence shown here is derived from an EMBL/GenBank/DDBJ whole genome shotgun (WGS) entry which is preliminary data.</text>
</comment>
<dbReference type="InterPro" id="IPR001810">
    <property type="entry name" value="F-box_dom"/>
</dbReference>
<dbReference type="EMBL" id="LUEZ02000013">
    <property type="protein sequence ID" value="RDB27995.1"/>
    <property type="molecule type" value="Genomic_DNA"/>
</dbReference>